<dbReference type="InterPro" id="IPR036944">
    <property type="entry name" value="PPIase_FKBP_N_sf"/>
</dbReference>
<dbReference type="EC" id="5.2.1.8" evidence="7"/>
<dbReference type="InterPro" id="IPR001179">
    <property type="entry name" value="PPIase_FKBP_dom"/>
</dbReference>
<feature type="coiled-coil region" evidence="8">
    <location>
        <begin position="96"/>
        <end position="123"/>
    </location>
</feature>
<keyword evidence="8" id="KW-0175">Coiled coil</keyword>
<evidence type="ECO:0000256" key="4">
    <source>
        <dbReference type="ARBA" id="ARBA00023110"/>
    </source>
</evidence>
<proteinExistence type="inferred from homology"/>
<dbReference type="InterPro" id="IPR046357">
    <property type="entry name" value="PPIase_dom_sf"/>
</dbReference>
<dbReference type="PROSITE" id="PS51257">
    <property type="entry name" value="PROKAR_LIPOPROTEIN"/>
    <property type="match status" value="1"/>
</dbReference>
<dbReference type="AlphaFoldDB" id="A0A7J5AQN3"/>
<dbReference type="GO" id="GO:0003755">
    <property type="term" value="F:peptidyl-prolyl cis-trans isomerase activity"/>
    <property type="evidence" value="ECO:0007669"/>
    <property type="project" value="UniProtKB-UniRule"/>
</dbReference>
<dbReference type="FunFam" id="3.10.50.40:FF:000045">
    <property type="entry name" value="Peptidyl-prolyl cis-trans isomerase"/>
    <property type="match status" value="1"/>
</dbReference>
<comment type="catalytic activity">
    <reaction evidence="1 6 7">
        <text>[protein]-peptidylproline (omega=180) = [protein]-peptidylproline (omega=0)</text>
        <dbReference type="Rhea" id="RHEA:16237"/>
        <dbReference type="Rhea" id="RHEA-COMP:10747"/>
        <dbReference type="Rhea" id="RHEA-COMP:10748"/>
        <dbReference type="ChEBI" id="CHEBI:83833"/>
        <dbReference type="ChEBI" id="CHEBI:83834"/>
        <dbReference type="EC" id="5.2.1.8"/>
    </reaction>
</comment>
<dbReference type="EMBL" id="WAAU01000008">
    <property type="protein sequence ID" value="KAB1159827.1"/>
    <property type="molecule type" value="Genomic_DNA"/>
</dbReference>
<dbReference type="PANTHER" id="PTHR43811">
    <property type="entry name" value="FKBP-TYPE PEPTIDYL-PROLYL CIS-TRANS ISOMERASE FKPA"/>
    <property type="match status" value="1"/>
</dbReference>
<dbReference type="PANTHER" id="PTHR43811:SF19">
    <property type="entry name" value="39 KDA FK506-BINDING NUCLEAR PROTEIN"/>
    <property type="match status" value="1"/>
</dbReference>
<dbReference type="Pfam" id="PF01346">
    <property type="entry name" value="FKBP_N"/>
    <property type="match status" value="1"/>
</dbReference>
<dbReference type="InterPro" id="IPR000774">
    <property type="entry name" value="PPIase_FKBP_N"/>
</dbReference>
<evidence type="ECO:0000256" key="1">
    <source>
        <dbReference type="ARBA" id="ARBA00000971"/>
    </source>
</evidence>
<evidence type="ECO:0000256" key="5">
    <source>
        <dbReference type="ARBA" id="ARBA00023235"/>
    </source>
</evidence>
<evidence type="ECO:0000256" key="2">
    <source>
        <dbReference type="ARBA" id="ARBA00006577"/>
    </source>
</evidence>
<keyword evidence="5 6" id="KW-0413">Isomerase</keyword>
<organism evidence="10 11">
    <name type="scientific">Tenacibaculum aiptasiae</name>
    <dbReference type="NCBI Taxonomy" id="426481"/>
    <lineage>
        <taxon>Bacteria</taxon>
        <taxon>Pseudomonadati</taxon>
        <taxon>Bacteroidota</taxon>
        <taxon>Flavobacteriia</taxon>
        <taxon>Flavobacteriales</taxon>
        <taxon>Flavobacteriaceae</taxon>
        <taxon>Tenacibaculum</taxon>
    </lineage>
</organism>
<dbReference type="SUPFAM" id="SSF54534">
    <property type="entry name" value="FKBP-like"/>
    <property type="match status" value="1"/>
</dbReference>
<evidence type="ECO:0000313" key="10">
    <source>
        <dbReference type="EMBL" id="KAB1159827.1"/>
    </source>
</evidence>
<evidence type="ECO:0000259" key="9">
    <source>
        <dbReference type="PROSITE" id="PS50059"/>
    </source>
</evidence>
<dbReference type="Gene3D" id="3.10.50.40">
    <property type="match status" value="1"/>
</dbReference>
<dbReference type="PROSITE" id="PS50059">
    <property type="entry name" value="FKBP_PPIASE"/>
    <property type="match status" value="1"/>
</dbReference>
<dbReference type="Proteomes" id="UP000467305">
    <property type="component" value="Unassembled WGS sequence"/>
</dbReference>
<comment type="caution">
    <text evidence="10">The sequence shown here is derived from an EMBL/GenBank/DDBJ whole genome shotgun (WGS) entry which is preliminary data.</text>
</comment>
<dbReference type="RefSeq" id="WP_150899072.1">
    <property type="nucleotide sequence ID" value="NZ_WAAU01000008.1"/>
</dbReference>
<protein>
    <recommendedName>
        <fullName evidence="7">Peptidyl-prolyl cis-trans isomerase</fullName>
        <ecNumber evidence="7">5.2.1.8</ecNumber>
    </recommendedName>
</protein>
<keyword evidence="3" id="KW-0732">Signal</keyword>
<dbReference type="OrthoDB" id="9814548at2"/>
<evidence type="ECO:0000313" key="11">
    <source>
        <dbReference type="Proteomes" id="UP000467305"/>
    </source>
</evidence>
<name>A0A7J5AQN3_9FLAO</name>
<keyword evidence="11" id="KW-1185">Reference proteome</keyword>
<accession>A0A7J5AQN3</accession>
<dbReference type="GO" id="GO:0006457">
    <property type="term" value="P:protein folding"/>
    <property type="evidence" value="ECO:0007669"/>
    <property type="project" value="InterPro"/>
</dbReference>
<dbReference type="Pfam" id="PF00254">
    <property type="entry name" value="FKBP_C"/>
    <property type="match status" value="1"/>
</dbReference>
<evidence type="ECO:0000256" key="3">
    <source>
        <dbReference type="ARBA" id="ARBA00022729"/>
    </source>
</evidence>
<evidence type="ECO:0000256" key="7">
    <source>
        <dbReference type="RuleBase" id="RU003915"/>
    </source>
</evidence>
<reference evidence="10 11" key="1">
    <citation type="submission" date="2019-09" db="EMBL/GenBank/DDBJ databases">
        <authorList>
            <person name="Cao W.R."/>
        </authorList>
    </citation>
    <scope>NUCLEOTIDE SEQUENCE [LARGE SCALE GENOMIC DNA]</scope>
    <source>
        <strain evidence="11">a4</strain>
    </source>
</reference>
<keyword evidence="4 6" id="KW-0697">Rotamase</keyword>
<gene>
    <name evidence="10" type="ORF">F7018_05815</name>
</gene>
<sequence>MKLTKILAATVIGLSIVSCNNTNNSNGQFKSSTSLDSELDSVSYAIGLDMANKIKSNFEEMNQDLFMQGFKNGMDSTSLLLETKDLNLILRSFFQKKQLEKMRKQQEEQAKKAEIEFGEYKKEGEKFIAENKIKEGVKTTASGLQYIVLKEGKGESPKPTSRVKVHYHGTLADGTVFDSSVDRGQPSEFGVNQVIKGWTEGLQLMKLGAKYKFFIPQELAYGAQPMGAKIKPFSPLVFEVELLEVK</sequence>
<dbReference type="Gene3D" id="1.10.287.460">
    <property type="entry name" value="Peptidyl-prolyl cis-trans isomerase, FKBP-type, N-terminal domain"/>
    <property type="match status" value="1"/>
</dbReference>
<evidence type="ECO:0000256" key="8">
    <source>
        <dbReference type="SAM" id="Coils"/>
    </source>
</evidence>
<comment type="similarity">
    <text evidence="2 7">Belongs to the FKBP-type PPIase family.</text>
</comment>
<feature type="domain" description="PPIase FKBP-type" evidence="9">
    <location>
        <begin position="160"/>
        <end position="246"/>
    </location>
</feature>
<evidence type="ECO:0000256" key="6">
    <source>
        <dbReference type="PROSITE-ProRule" id="PRU00277"/>
    </source>
</evidence>